<dbReference type="AlphaFoldDB" id="A0A1Q3DZX5"/>
<reference evidence="1 2" key="1">
    <citation type="submission" date="2016-08" db="EMBL/GenBank/DDBJ databases">
        <authorList>
            <consortium name="Lentinula edodes genome sequencing consortium"/>
            <person name="Sakamoto Y."/>
            <person name="Nakade K."/>
            <person name="Sato S."/>
            <person name="Yoshida Y."/>
            <person name="Miyazaki K."/>
            <person name="Natsume S."/>
            <person name="Konno N."/>
        </authorList>
    </citation>
    <scope>NUCLEOTIDE SEQUENCE [LARGE SCALE GENOMIC DNA]</scope>
    <source>
        <strain evidence="1 2">NBRC 111202</strain>
    </source>
</reference>
<accession>A0A1Q3DZX5</accession>
<organism evidence="1 2">
    <name type="scientific">Lentinula edodes</name>
    <name type="common">Shiitake mushroom</name>
    <name type="synonym">Lentinus edodes</name>
    <dbReference type="NCBI Taxonomy" id="5353"/>
    <lineage>
        <taxon>Eukaryota</taxon>
        <taxon>Fungi</taxon>
        <taxon>Dikarya</taxon>
        <taxon>Basidiomycota</taxon>
        <taxon>Agaricomycotina</taxon>
        <taxon>Agaricomycetes</taxon>
        <taxon>Agaricomycetidae</taxon>
        <taxon>Agaricales</taxon>
        <taxon>Marasmiineae</taxon>
        <taxon>Omphalotaceae</taxon>
        <taxon>Lentinula</taxon>
    </lineage>
</organism>
<evidence type="ECO:0000313" key="1">
    <source>
        <dbReference type="EMBL" id="GAW00490.1"/>
    </source>
</evidence>
<proteinExistence type="predicted"/>
<keyword evidence="2" id="KW-1185">Reference proteome</keyword>
<protein>
    <submittedName>
        <fullName evidence="1">Cytochrome c oxidase assembly protein</fullName>
    </submittedName>
</protein>
<gene>
    <name evidence="1" type="ORF">LENED_002013</name>
</gene>
<comment type="caution">
    <text evidence="1">The sequence shown here is derived from an EMBL/GenBank/DDBJ whole genome shotgun (WGS) entry which is preliminary data.</text>
</comment>
<name>A0A1Q3DZX5_LENED</name>
<sequence>MSARAKITLGAAIIISSLTVWGVHFQQTQEREAMRSFWSLIMLPVIAGDASTWRLLQSGKFTSNDNRLRVYINGTVLLQPCSFGF</sequence>
<dbReference type="EMBL" id="BDGU01000031">
    <property type="protein sequence ID" value="GAW00490.1"/>
    <property type="molecule type" value="Genomic_DNA"/>
</dbReference>
<dbReference type="Pfam" id="PF15786">
    <property type="entry name" value="PET117"/>
    <property type="match status" value="1"/>
</dbReference>
<reference evidence="1 2" key="2">
    <citation type="submission" date="2017-02" db="EMBL/GenBank/DDBJ databases">
        <title>A genome survey and senescence transcriptome analysis in Lentinula edodes.</title>
        <authorList>
            <person name="Sakamoto Y."/>
            <person name="Nakade K."/>
            <person name="Sato S."/>
            <person name="Yoshida Y."/>
            <person name="Miyazaki K."/>
            <person name="Natsume S."/>
            <person name="Konno N."/>
        </authorList>
    </citation>
    <scope>NUCLEOTIDE SEQUENCE [LARGE SCALE GENOMIC DNA]</scope>
    <source>
        <strain evidence="1 2">NBRC 111202</strain>
    </source>
</reference>
<dbReference type="InterPro" id="IPR031568">
    <property type="entry name" value="Pet117"/>
</dbReference>
<evidence type="ECO:0000313" key="2">
    <source>
        <dbReference type="Proteomes" id="UP000188533"/>
    </source>
</evidence>
<dbReference type="Proteomes" id="UP000188533">
    <property type="component" value="Unassembled WGS sequence"/>
</dbReference>